<dbReference type="AlphaFoldDB" id="A0A7X0SLY3"/>
<dbReference type="GO" id="GO:0000160">
    <property type="term" value="P:phosphorelay signal transduction system"/>
    <property type="evidence" value="ECO:0007669"/>
    <property type="project" value="UniProtKB-KW"/>
</dbReference>
<feature type="domain" description="Response regulatory" evidence="10">
    <location>
        <begin position="3"/>
        <end position="120"/>
    </location>
</feature>
<keyword evidence="3 8" id="KW-0597">Phosphoprotein</keyword>
<keyword evidence="4" id="KW-0902">Two-component regulatory system</keyword>
<dbReference type="InterPro" id="IPR001789">
    <property type="entry name" value="Sig_transdc_resp-reg_receiver"/>
</dbReference>
<dbReference type="PRINTS" id="PR00032">
    <property type="entry name" value="HTHARAC"/>
</dbReference>
<dbReference type="EMBL" id="JACJVO010000020">
    <property type="protein sequence ID" value="MBB6732440.1"/>
    <property type="molecule type" value="Genomic_DNA"/>
</dbReference>
<feature type="domain" description="HTH araC/xylS-type" evidence="9">
    <location>
        <begin position="434"/>
        <end position="532"/>
    </location>
</feature>
<dbReference type="Proteomes" id="UP000564644">
    <property type="component" value="Unassembled WGS sequence"/>
</dbReference>
<dbReference type="InterPro" id="IPR020449">
    <property type="entry name" value="Tscrpt_reg_AraC-type_HTH"/>
</dbReference>
<keyword evidence="7" id="KW-0804">Transcription</keyword>
<dbReference type="Pfam" id="PF12833">
    <property type="entry name" value="HTH_18"/>
    <property type="match status" value="1"/>
</dbReference>
<evidence type="ECO:0000256" key="2">
    <source>
        <dbReference type="ARBA" id="ARBA00022490"/>
    </source>
</evidence>
<dbReference type="Pfam" id="PF17853">
    <property type="entry name" value="GGDEF_2"/>
    <property type="match status" value="1"/>
</dbReference>
<dbReference type="Gene3D" id="3.40.50.2300">
    <property type="match status" value="1"/>
</dbReference>
<evidence type="ECO:0000256" key="5">
    <source>
        <dbReference type="ARBA" id="ARBA00023015"/>
    </source>
</evidence>
<keyword evidence="5" id="KW-0805">Transcription regulation</keyword>
<evidence type="ECO:0000256" key="3">
    <source>
        <dbReference type="ARBA" id="ARBA00022553"/>
    </source>
</evidence>
<comment type="caution">
    <text evidence="11">The sequence shown here is derived from an EMBL/GenBank/DDBJ whole genome shotgun (WGS) entry which is preliminary data.</text>
</comment>
<evidence type="ECO:0000259" key="10">
    <source>
        <dbReference type="PROSITE" id="PS50110"/>
    </source>
</evidence>
<dbReference type="InterPro" id="IPR051552">
    <property type="entry name" value="HptR"/>
</dbReference>
<dbReference type="RefSeq" id="WP_185130108.1">
    <property type="nucleotide sequence ID" value="NZ_JACJVO010000020.1"/>
</dbReference>
<comment type="subcellular location">
    <subcellularLocation>
        <location evidence="1">Cytoplasm</location>
    </subcellularLocation>
</comment>
<dbReference type="PANTHER" id="PTHR42713:SF3">
    <property type="entry name" value="TRANSCRIPTIONAL REGULATORY PROTEIN HPTR"/>
    <property type="match status" value="1"/>
</dbReference>
<dbReference type="Gene3D" id="1.10.10.60">
    <property type="entry name" value="Homeodomain-like"/>
    <property type="match status" value="2"/>
</dbReference>
<dbReference type="InterPro" id="IPR009057">
    <property type="entry name" value="Homeodomain-like_sf"/>
</dbReference>
<dbReference type="CDD" id="cd17536">
    <property type="entry name" value="REC_YesN-like"/>
    <property type="match status" value="1"/>
</dbReference>
<protein>
    <submittedName>
        <fullName evidence="11">Helix-turn-helix domain-containing protein</fullName>
    </submittedName>
</protein>
<evidence type="ECO:0000313" key="12">
    <source>
        <dbReference type="Proteomes" id="UP000564644"/>
    </source>
</evidence>
<evidence type="ECO:0000256" key="8">
    <source>
        <dbReference type="PROSITE-ProRule" id="PRU00169"/>
    </source>
</evidence>
<reference evidence="11 12" key="1">
    <citation type="submission" date="2020-08" db="EMBL/GenBank/DDBJ databases">
        <title>Cohnella phylogeny.</title>
        <authorList>
            <person name="Dunlap C."/>
        </authorList>
    </citation>
    <scope>NUCLEOTIDE SEQUENCE [LARGE SCALE GENOMIC DNA]</scope>
    <source>
        <strain evidence="11 12">CBP 2801</strain>
    </source>
</reference>
<sequence>MYKAIIVDDDASILRGLREIVDWNALGFEIVGTARDGEEGAALAIERNPDLVLTDIKMPYKSGLDMIEECRTYGLTPHFVVLSGFEEFDLARRALKNQVADYLLKPIEEKDLAGALADMKRKIDEGKRRQADLRTMEQRLSEFQPVVREQRLRELLTGRFPAGEPEAFGLAAPGTASAASPCSVLVLEPDRLAATGNKRVQPDGDTLARLAQLACGVFEQRGLAVLAATIDRHVAIVLSGEGSGDRPLADDHWPELAELAARQLGLRLTAGVSGFAAWSELPALYGEARTALGYMLFRGRGAFIRYGELGEPGESACEFPDAHVRRLVSAIGERDGAEADAAVDAIFGDAERLRRKSPDAVFRLCTEIGFAIRKALDEIGVNTDDIVEEDLLSRETLAGFGTLEELADWFKAVAKRIADDLQRRRERAGGDDIGRILLFMNANYDRNIDLELISSTFFIEPSYFCKLFKKRTGVTYLAYLTKLRIDKACEWLRAPGVKVYEIAGRVGYEDQRYFSQLFRKRTGMTPTEYQKKWTEI</sequence>
<dbReference type="GO" id="GO:0005737">
    <property type="term" value="C:cytoplasm"/>
    <property type="evidence" value="ECO:0007669"/>
    <property type="project" value="UniProtKB-SubCell"/>
</dbReference>
<evidence type="ECO:0000313" key="11">
    <source>
        <dbReference type="EMBL" id="MBB6732440.1"/>
    </source>
</evidence>
<evidence type="ECO:0000256" key="6">
    <source>
        <dbReference type="ARBA" id="ARBA00023125"/>
    </source>
</evidence>
<gene>
    <name evidence="11" type="ORF">H7C18_16080</name>
</gene>
<evidence type="ECO:0000259" key="9">
    <source>
        <dbReference type="PROSITE" id="PS01124"/>
    </source>
</evidence>
<keyword evidence="12" id="KW-1185">Reference proteome</keyword>
<dbReference type="PANTHER" id="PTHR42713">
    <property type="entry name" value="HISTIDINE KINASE-RELATED"/>
    <property type="match status" value="1"/>
</dbReference>
<proteinExistence type="predicted"/>
<dbReference type="InterPro" id="IPR018060">
    <property type="entry name" value="HTH_AraC"/>
</dbReference>
<name>A0A7X0SLY3_9BACL</name>
<organism evidence="11 12">
    <name type="scientific">Cohnella zeiphila</name>
    <dbReference type="NCBI Taxonomy" id="2761120"/>
    <lineage>
        <taxon>Bacteria</taxon>
        <taxon>Bacillati</taxon>
        <taxon>Bacillota</taxon>
        <taxon>Bacilli</taxon>
        <taxon>Bacillales</taxon>
        <taxon>Paenibacillaceae</taxon>
        <taxon>Cohnella</taxon>
    </lineage>
</organism>
<evidence type="ECO:0000256" key="4">
    <source>
        <dbReference type="ARBA" id="ARBA00023012"/>
    </source>
</evidence>
<keyword evidence="6" id="KW-0238">DNA-binding</keyword>
<dbReference type="GO" id="GO:0043565">
    <property type="term" value="F:sequence-specific DNA binding"/>
    <property type="evidence" value="ECO:0007669"/>
    <property type="project" value="InterPro"/>
</dbReference>
<dbReference type="InterPro" id="IPR011006">
    <property type="entry name" value="CheY-like_superfamily"/>
</dbReference>
<accession>A0A7X0SLY3</accession>
<dbReference type="PROSITE" id="PS01124">
    <property type="entry name" value="HTH_ARAC_FAMILY_2"/>
    <property type="match status" value="1"/>
</dbReference>
<evidence type="ECO:0000256" key="7">
    <source>
        <dbReference type="ARBA" id="ARBA00023163"/>
    </source>
</evidence>
<dbReference type="PROSITE" id="PS50110">
    <property type="entry name" value="RESPONSE_REGULATORY"/>
    <property type="match status" value="1"/>
</dbReference>
<dbReference type="SUPFAM" id="SSF46689">
    <property type="entry name" value="Homeodomain-like"/>
    <property type="match status" value="2"/>
</dbReference>
<dbReference type="SUPFAM" id="SSF52172">
    <property type="entry name" value="CheY-like"/>
    <property type="match status" value="1"/>
</dbReference>
<keyword evidence="2" id="KW-0963">Cytoplasm</keyword>
<dbReference type="GO" id="GO:0003700">
    <property type="term" value="F:DNA-binding transcription factor activity"/>
    <property type="evidence" value="ECO:0007669"/>
    <property type="project" value="InterPro"/>
</dbReference>
<dbReference type="SMART" id="SM00342">
    <property type="entry name" value="HTH_ARAC"/>
    <property type="match status" value="1"/>
</dbReference>
<feature type="modified residue" description="4-aspartylphosphate" evidence="8">
    <location>
        <position position="55"/>
    </location>
</feature>
<dbReference type="SMART" id="SM00448">
    <property type="entry name" value="REC"/>
    <property type="match status" value="1"/>
</dbReference>
<evidence type="ECO:0000256" key="1">
    <source>
        <dbReference type="ARBA" id="ARBA00004496"/>
    </source>
</evidence>
<dbReference type="Pfam" id="PF00072">
    <property type="entry name" value="Response_reg"/>
    <property type="match status" value="1"/>
</dbReference>
<dbReference type="InterPro" id="IPR041522">
    <property type="entry name" value="CdaR_GGDEF"/>
</dbReference>